<keyword evidence="2" id="KW-1185">Reference proteome</keyword>
<proteinExistence type="predicted"/>
<name>A0A4U5M2M8_STECR</name>
<dbReference type="EMBL" id="AZBU02000010">
    <property type="protein sequence ID" value="TKR62957.1"/>
    <property type="molecule type" value="Genomic_DNA"/>
</dbReference>
<dbReference type="Proteomes" id="UP000298663">
    <property type="component" value="Unassembled WGS sequence"/>
</dbReference>
<evidence type="ECO:0000313" key="1">
    <source>
        <dbReference type="EMBL" id="TKR62957.1"/>
    </source>
</evidence>
<accession>A0A4U5M2M8</accession>
<dbReference type="AlphaFoldDB" id="A0A4U5M2M8"/>
<reference evidence="1 2" key="2">
    <citation type="journal article" date="2019" name="G3 (Bethesda)">
        <title>Hybrid Assembly of the Genome of the Entomopathogenic Nematode Steinernema carpocapsae Identifies the X-Chromosome.</title>
        <authorList>
            <person name="Serra L."/>
            <person name="Macchietto M."/>
            <person name="Macias-Munoz A."/>
            <person name="McGill C.J."/>
            <person name="Rodriguez I.M."/>
            <person name="Rodriguez B."/>
            <person name="Murad R."/>
            <person name="Mortazavi A."/>
        </authorList>
    </citation>
    <scope>NUCLEOTIDE SEQUENCE [LARGE SCALE GENOMIC DNA]</scope>
    <source>
        <strain evidence="1 2">ALL</strain>
    </source>
</reference>
<sequence>MSVTTSNVVSFANDRQTHIFVDLSSILYGGRAWNSSCHFANLLIYLEPRNTDFGNISPFVCCLFENMIKKEVVMERRQTVNTMRTKLQSVV</sequence>
<evidence type="ECO:0000313" key="2">
    <source>
        <dbReference type="Proteomes" id="UP000298663"/>
    </source>
</evidence>
<gene>
    <name evidence="1" type="ORF">L596_026851</name>
</gene>
<protein>
    <submittedName>
        <fullName evidence="1">Uncharacterized protein</fullName>
    </submittedName>
</protein>
<organism evidence="1 2">
    <name type="scientific">Steinernema carpocapsae</name>
    <name type="common">Entomopathogenic nematode</name>
    <dbReference type="NCBI Taxonomy" id="34508"/>
    <lineage>
        <taxon>Eukaryota</taxon>
        <taxon>Metazoa</taxon>
        <taxon>Ecdysozoa</taxon>
        <taxon>Nematoda</taxon>
        <taxon>Chromadorea</taxon>
        <taxon>Rhabditida</taxon>
        <taxon>Tylenchina</taxon>
        <taxon>Panagrolaimomorpha</taxon>
        <taxon>Strongyloidoidea</taxon>
        <taxon>Steinernematidae</taxon>
        <taxon>Steinernema</taxon>
    </lineage>
</organism>
<comment type="caution">
    <text evidence="1">The sequence shown here is derived from an EMBL/GenBank/DDBJ whole genome shotgun (WGS) entry which is preliminary data.</text>
</comment>
<reference evidence="1 2" key="1">
    <citation type="journal article" date="2015" name="Genome Biol.">
        <title>Comparative genomics of Steinernema reveals deeply conserved gene regulatory networks.</title>
        <authorList>
            <person name="Dillman A.R."/>
            <person name="Macchietto M."/>
            <person name="Porter C.F."/>
            <person name="Rogers A."/>
            <person name="Williams B."/>
            <person name="Antoshechkin I."/>
            <person name="Lee M.M."/>
            <person name="Goodwin Z."/>
            <person name="Lu X."/>
            <person name="Lewis E.E."/>
            <person name="Goodrich-Blair H."/>
            <person name="Stock S.P."/>
            <person name="Adams B.J."/>
            <person name="Sternberg P.W."/>
            <person name="Mortazavi A."/>
        </authorList>
    </citation>
    <scope>NUCLEOTIDE SEQUENCE [LARGE SCALE GENOMIC DNA]</scope>
    <source>
        <strain evidence="1 2">ALL</strain>
    </source>
</reference>